<gene>
    <name evidence="1" type="ORF">WKI67_06090</name>
</gene>
<dbReference type="EMBL" id="JBBKAJ010000022">
    <property type="protein sequence ID" value="MEJ8632960.1"/>
    <property type="molecule type" value="Genomic_DNA"/>
</dbReference>
<evidence type="ECO:0000313" key="2">
    <source>
        <dbReference type="Proteomes" id="UP001377168"/>
    </source>
</evidence>
<name>A0ACC6PNI5_9ACTN</name>
<keyword evidence="2" id="KW-1185">Reference proteome</keyword>
<sequence length="53" mass="5887">MTTDAPRRDGDEPTRSTTAAAGYTDLFREPHYLIELPELEEDDALPGRLPSQA</sequence>
<organism evidence="1 2">
    <name type="scientific">Streptomyces achmelvichensis</name>
    <dbReference type="NCBI Taxonomy" id="3134111"/>
    <lineage>
        <taxon>Bacteria</taxon>
        <taxon>Bacillati</taxon>
        <taxon>Actinomycetota</taxon>
        <taxon>Actinomycetes</taxon>
        <taxon>Kitasatosporales</taxon>
        <taxon>Streptomycetaceae</taxon>
        <taxon>Streptomyces</taxon>
    </lineage>
</organism>
<protein>
    <submittedName>
        <fullName evidence="1">Uncharacterized protein</fullName>
    </submittedName>
</protein>
<comment type="caution">
    <text evidence="1">The sequence shown here is derived from an EMBL/GenBank/DDBJ whole genome shotgun (WGS) entry which is preliminary data.</text>
</comment>
<reference evidence="1" key="1">
    <citation type="submission" date="2024-03" db="EMBL/GenBank/DDBJ databases">
        <title>Novel Streptomyces species of biotechnological and ecological value are a feature of Machair soil.</title>
        <authorList>
            <person name="Prole J.R."/>
            <person name="Goodfellow M."/>
            <person name="Allenby N."/>
            <person name="Ward A.C."/>
        </authorList>
    </citation>
    <scope>NUCLEOTIDE SEQUENCE</scope>
    <source>
        <strain evidence="1">MS2.AVA.5</strain>
    </source>
</reference>
<dbReference type="Proteomes" id="UP001377168">
    <property type="component" value="Unassembled WGS sequence"/>
</dbReference>
<evidence type="ECO:0000313" key="1">
    <source>
        <dbReference type="EMBL" id="MEJ8632960.1"/>
    </source>
</evidence>
<proteinExistence type="predicted"/>
<accession>A0ACC6PNI5</accession>